<dbReference type="Pfam" id="PF00535">
    <property type="entry name" value="Glycos_transf_2"/>
    <property type="match status" value="1"/>
</dbReference>
<feature type="transmembrane region" description="Helical" evidence="1">
    <location>
        <begin position="273"/>
        <end position="295"/>
    </location>
</feature>
<dbReference type="PANTHER" id="PTHR22916:SF3">
    <property type="entry name" value="UDP-GLCNAC:BETAGAL BETA-1,3-N-ACETYLGLUCOSAMINYLTRANSFERASE-LIKE PROTEIN 1"/>
    <property type="match status" value="1"/>
</dbReference>
<comment type="caution">
    <text evidence="3">The sequence shown here is derived from an EMBL/GenBank/DDBJ whole genome shotgun (WGS) entry which is preliminary data.</text>
</comment>
<sequence>MGNPLVSVCMITYNHEPYIKEAIEGVLNQKCSFQIELVIGEDCSTDNTRLICENYSKTNPIIKLLPSNKNLGIMPNFTRTLEACNGKYIAFCEGDDYWTNPNKLQKQIDFLEAHPEYSLCFHDYYEKKADRLSKRIINYPDSFNINEYARSLSGIQTLTVVCRNELNPIIPPSYVNKITGSYFIFLRLAEIGSFKYIKEAMATYRIHPGGVYSGKDIFTQGNMSLSNKQHMAQYMRTRSTSVYKIIKRTYVKNALYLTLYFFMRLSLKNMIHFGNLSFILGFSSLHLYYPFYYIYTKVKMR</sequence>
<dbReference type="InterPro" id="IPR029044">
    <property type="entry name" value="Nucleotide-diphossugar_trans"/>
</dbReference>
<evidence type="ECO:0000313" key="3">
    <source>
        <dbReference type="EMBL" id="TDN98219.1"/>
    </source>
</evidence>
<dbReference type="Proteomes" id="UP000294848">
    <property type="component" value="Unassembled WGS sequence"/>
</dbReference>
<evidence type="ECO:0000256" key="1">
    <source>
        <dbReference type="SAM" id="Phobius"/>
    </source>
</evidence>
<dbReference type="Gene3D" id="3.90.550.10">
    <property type="entry name" value="Spore Coat Polysaccharide Biosynthesis Protein SpsA, Chain A"/>
    <property type="match status" value="1"/>
</dbReference>
<dbReference type="SUPFAM" id="SSF53448">
    <property type="entry name" value="Nucleotide-diphospho-sugar transferases"/>
    <property type="match status" value="1"/>
</dbReference>
<name>A0A4R6GS77_9BACT</name>
<dbReference type="AlphaFoldDB" id="A0A4R6GS77"/>
<keyword evidence="3" id="KW-0808">Transferase</keyword>
<dbReference type="InterPro" id="IPR001173">
    <property type="entry name" value="Glyco_trans_2-like"/>
</dbReference>
<dbReference type="GO" id="GO:0016758">
    <property type="term" value="F:hexosyltransferase activity"/>
    <property type="evidence" value="ECO:0007669"/>
    <property type="project" value="UniProtKB-ARBA"/>
</dbReference>
<reference evidence="3 4" key="1">
    <citation type="submission" date="2019-03" db="EMBL/GenBank/DDBJ databases">
        <title>Freshwater and sediment microbial communities from various areas in North America, analyzing microbe dynamics in response to fracking.</title>
        <authorList>
            <person name="Lamendella R."/>
        </authorList>
    </citation>
    <scope>NUCLEOTIDE SEQUENCE [LARGE SCALE GENOMIC DNA]</scope>
    <source>
        <strain evidence="3 4">114D</strain>
    </source>
</reference>
<keyword evidence="1" id="KW-0472">Membrane</keyword>
<dbReference type="RefSeq" id="WP_133465998.1">
    <property type="nucleotide sequence ID" value="NZ_SNWI01000008.1"/>
</dbReference>
<proteinExistence type="predicted"/>
<evidence type="ECO:0000313" key="4">
    <source>
        <dbReference type="Proteomes" id="UP000294848"/>
    </source>
</evidence>
<keyword evidence="1" id="KW-0812">Transmembrane</keyword>
<dbReference type="OrthoDB" id="199095at2"/>
<keyword evidence="1" id="KW-1133">Transmembrane helix</keyword>
<dbReference type="EMBL" id="SNWI01000008">
    <property type="protein sequence ID" value="TDN98219.1"/>
    <property type="molecule type" value="Genomic_DNA"/>
</dbReference>
<accession>A0A4R6GS77</accession>
<feature type="domain" description="Glycosyltransferase 2-like" evidence="2">
    <location>
        <begin position="7"/>
        <end position="137"/>
    </location>
</feature>
<dbReference type="PANTHER" id="PTHR22916">
    <property type="entry name" value="GLYCOSYLTRANSFERASE"/>
    <property type="match status" value="1"/>
</dbReference>
<gene>
    <name evidence="3" type="ORF">DET52_1086</name>
</gene>
<protein>
    <submittedName>
        <fullName evidence="3">Glycosyltransferase involved in cell wall biosynthesis</fullName>
    </submittedName>
</protein>
<evidence type="ECO:0000259" key="2">
    <source>
        <dbReference type="Pfam" id="PF00535"/>
    </source>
</evidence>
<organism evidence="3 4">
    <name type="scientific">Sunxiuqinia elliptica</name>
    <dbReference type="NCBI Taxonomy" id="655355"/>
    <lineage>
        <taxon>Bacteria</taxon>
        <taxon>Pseudomonadati</taxon>
        <taxon>Bacteroidota</taxon>
        <taxon>Bacteroidia</taxon>
        <taxon>Marinilabiliales</taxon>
        <taxon>Prolixibacteraceae</taxon>
        <taxon>Sunxiuqinia</taxon>
    </lineage>
</organism>